<proteinExistence type="predicted"/>
<comment type="caution">
    <text evidence="2">The sequence shown here is derived from an EMBL/GenBank/DDBJ whole genome shotgun (WGS) entry which is preliminary data.</text>
</comment>
<evidence type="ECO:0000256" key="1">
    <source>
        <dbReference type="SAM" id="Phobius"/>
    </source>
</evidence>
<protein>
    <recommendedName>
        <fullName evidence="4">DUF3185 family protein</fullName>
    </recommendedName>
</protein>
<dbReference type="EMBL" id="JAETXX010000006">
    <property type="protein sequence ID" value="MCF8715334.1"/>
    <property type="molecule type" value="Genomic_DNA"/>
</dbReference>
<sequence>MKKGLIIIGLVLGVLIVLFDASLAYAETAPINKQWGFSIPNKTAFILRLTAVSLFGGFLGWVIHKISKKR</sequence>
<reference evidence="2 3" key="1">
    <citation type="submission" date="2021-01" db="EMBL/GenBank/DDBJ databases">
        <title>Genome sequencing of Joostella atrarenae M1-2 (= KCTC 23194).</title>
        <authorList>
            <person name="Zakaria M.R."/>
            <person name="Lam M.Q."/>
            <person name="Chong C.S."/>
        </authorList>
    </citation>
    <scope>NUCLEOTIDE SEQUENCE [LARGE SCALE GENOMIC DNA]</scope>
    <source>
        <strain evidence="2 3">M1-2</strain>
    </source>
</reference>
<dbReference type="RefSeq" id="WP_236959297.1">
    <property type="nucleotide sequence ID" value="NZ_JAETXX010000006.1"/>
</dbReference>
<keyword evidence="3" id="KW-1185">Reference proteome</keyword>
<dbReference type="Proteomes" id="UP000829517">
    <property type="component" value="Unassembled WGS sequence"/>
</dbReference>
<evidence type="ECO:0008006" key="4">
    <source>
        <dbReference type="Google" id="ProtNLM"/>
    </source>
</evidence>
<name>A0ABS9J4L7_9FLAO</name>
<keyword evidence="1" id="KW-1133">Transmembrane helix</keyword>
<evidence type="ECO:0000313" key="3">
    <source>
        <dbReference type="Proteomes" id="UP000829517"/>
    </source>
</evidence>
<accession>A0ABS9J4L7</accession>
<feature type="transmembrane region" description="Helical" evidence="1">
    <location>
        <begin position="45"/>
        <end position="63"/>
    </location>
</feature>
<organism evidence="2 3">
    <name type="scientific">Joostella atrarenae</name>
    <dbReference type="NCBI Taxonomy" id="679257"/>
    <lineage>
        <taxon>Bacteria</taxon>
        <taxon>Pseudomonadati</taxon>
        <taxon>Bacteroidota</taxon>
        <taxon>Flavobacteriia</taxon>
        <taxon>Flavobacteriales</taxon>
        <taxon>Flavobacteriaceae</taxon>
        <taxon>Joostella</taxon>
    </lineage>
</organism>
<gene>
    <name evidence="2" type="ORF">JM658_10890</name>
</gene>
<keyword evidence="1" id="KW-0472">Membrane</keyword>
<keyword evidence="1" id="KW-0812">Transmembrane</keyword>
<evidence type="ECO:0000313" key="2">
    <source>
        <dbReference type="EMBL" id="MCF8715334.1"/>
    </source>
</evidence>